<dbReference type="PANTHER" id="PTHR34202:SF1">
    <property type="entry name" value="UPF0548 PROTEIN"/>
    <property type="match status" value="1"/>
</dbReference>
<protein>
    <recommendedName>
        <fullName evidence="1">DUF1990 domain-containing protein</fullName>
    </recommendedName>
</protein>
<dbReference type="InterPro" id="IPR018960">
    <property type="entry name" value="DUF1990"/>
</dbReference>
<accession>A0A1A3CP74</accession>
<dbReference type="PIRSF" id="PIRSF010260">
    <property type="entry name" value="UCP010260"/>
    <property type="match status" value="1"/>
</dbReference>
<dbReference type="Proteomes" id="UP000093795">
    <property type="component" value="Unassembled WGS sequence"/>
</dbReference>
<reference evidence="2 3" key="1">
    <citation type="submission" date="2016-06" db="EMBL/GenBank/DDBJ databases">
        <authorList>
            <person name="Kjaerup R.B."/>
            <person name="Dalgaard T.S."/>
            <person name="Juul-Madsen H.R."/>
        </authorList>
    </citation>
    <scope>NUCLEOTIDE SEQUENCE [LARGE SCALE GENOMIC DNA]</scope>
    <source>
        <strain evidence="2 3">1081914.2</strain>
    </source>
</reference>
<dbReference type="Pfam" id="PF09348">
    <property type="entry name" value="DUF1990"/>
    <property type="match status" value="1"/>
</dbReference>
<feature type="domain" description="DUF1990" evidence="1">
    <location>
        <begin position="12"/>
        <end position="165"/>
    </location>
</feature>
<proteinExistence type="predicted"/>
<organism evidence="2 3">
    <name type="scientific">Mycobacterium asiaticum</name>
    <dbReference type="NCBI Taxonomy" id="1790"/>
    <lineage>
        <taxon>Bacteria</taxon>
        <taxon>Bacillati</taxon>
        <taxon>Actinomycetota</taxon>
        <taxon>Actinomycetes</taxon>
        <taxon>Mycobacteriales</taxon>
        <taxon>Mycobacteriaceae</taxon>
        <taxon>Mycobacterium</taxon>
    </lineage>
</organism>
<sequence length="167" mass="17836">MDLNALADQQLTYPEVGATAAAQLPPGYSHLSASAQIGTGRDRFEQAADAVMHWGMQRGAGLGVQASSDTVTVSAVVVVKTLGLLRAPCRVVYVVDEPDARGFAYGTLPGHPATGEERFAVRYEPATDAVYADVSSFSRPATWWSKLGGPFVVVAQRLIARRYLRGI</sequence>
<dbReference type="InterPro" id="IPR014457">
    <property type="entry name" value="UCP010260"/>
</dbReference>
<gene>
    <name evidence="2" type="ORF">A9X01_15335</name>
</gene>
<dbReference type="EMBL" id="LZKQ01000071">
    <property type="protein sequence ID" value="OBI88588.1"/>
    <property type="molecule type" value="Genomic_DNA"/>
</dbReference>
<name>A0A1A3CP74_MYCAS</name>
<dbReference type="PANTHER" id="PTHR34202">
    <property type="entry name" value="UPF0548 PROTEIN"/>
    <property type="match status" value="1"/>
</dbReference>
<comment type="caution">
    <text evidence="2">The sequence shown here is derived from an EMBL/GenBank/DDBJ whole genome shotgun (WGS) entry which is preliminary data.</text>
</comment>
<evidence type="ECO:0000259" key="1">
    <source>
        <dbReference type="Pfam" id="PF09348"/>
    </source>
</evidence>
<dbReference type="OrthoDB" id="120660at2"/>
<dbReference type="AlphaFoldDB" id="A0A1A3CP74"/>
<evidence type="ECO:0000313" key="2">
    <source>
        <dbReference type="EMBL" id="OBI88588.1"/>
    </source>
</evidence>
<evidence type="ECO:0000313" key="3">
    <source>
        <dbReference type="Proteomes" id="UP000093795"/>
    </source>
</evidence>
<dbReference type="STRING" id="1790.A5645_16305"/>
<dbReference type="RefSeq" id="WP_065120072.1">
    <property type="nucleotide sequence ID" value="NZ_LZKQ01000071.1"/>
</dbReference>
<dbReference type="eggNOG" id="COG4762">
    <property type="taxonomic scope" value="Bacteria"/>
</dbReference>